<name>A0A6S6SA39_9BACT</name>
<evidence type="ECO:0000256" key="3">
    <source>
        <dbReference type="SAM" id="SignalP"/>
    </source>
</evidence>
<evidence type="ECO:0000256" key="1">
    <source>
        <dbReference type="SAM" id="Coils"/>
    </source>
</evidence>
<sequence>MNKILKKITYIGLTVLLPMGLFANSVQKKAFAHGITSAVKAIEAEKKQSLKPLTKEYCIAMRGVYGKEMSDTEIVRLEVLASFLGVNPSYLSYSDSKGQAKKLLCLGMSKSKKGADKLLGAIRKKHKPIDKYTPTVIALKNLNTYKRIIPAIGQYHEDQTPAINLLSKNIERLKKEKNKEIKILTEKLESERKALKSLRSKLRGLYSDSSMSESELKESKERAKKKANDTLIAKKKAALLEKKRKEEEKMKLSTGGKIVQKVKGSNIYTVERK</sequence>
<evidence type="ECO:0000256" key="2">
    <source>
        <dbReference type="SAM" id="MobiDB-lite"/>
    </source>
</evidence>
<protein>
    <submittedName>
        <fullName evidence="4">Uncharacterized protein</fullName>
    </submittedName>
</protein>
<keyword evidence="1" id="KW-0175">Coiled coil</keyword>
<dbReference type="AlphaFoldDB" id="A0A6S6SA39"/>
<keyword evidence="3" id="KW-0732">Signal</keyword>
<organism evidence="4">
    <name type="scientific">uncultured Sulfurovum sp</name>
    <dbReference type="NCBI Taxonomy" id="269237"/>
    <lineage>
        <taxon>Bacteria</taxon>
        <taxon>Pseudomonadati</taxon>
        <taxon>Campylobacterota</taxon>
        <taxon>Epsilonproteobacteria</taxon>
        <taxon>Campylobacterales</taxon>
        <taxon>Sulfurovaceae</taxon>
        <taxon>Sulfurovum</taxon>
        <taxon>environmental samples</taxon>
    </lineage>
</organism>
<dbReference type="EMBL" id="CACVAS010000047">
    <property type="protein sequence ID" value="CAA6806763.1"/>
    <property type="molecule type" value="Genomic_DNA"/>
</dbReference>
<feature type="signal peptide" evidence="3">
    <location>
        <begin position="1"/>
        <end position="23"/>
    </location>
</feature>
<reference evidence="4" key="1">
    <citation type="submission" date="2020-01" db="EMBL/GenBank/DDBJ databases">
        <authorList>
            <person name="Meier V. D."/>
            <person name="Meier V D."/>
        </authorList>
    </citation>
    <scope>NUCLEOTIDE SEQUENCE</scope>
    <source>
        <strain evidence="4">HLG_WM_MAG_01</strain>
    </source>
</reference>
<proteinExistence type="predicted"/>
<feature type="coiled-coil region" evidence="1">
    <location>
        <begin position="163"/>
        <end position="201"/>
    </location>
</feature>
<accession>A0A6S6SA39</accession>
<gene>
    <name evidence="4" type="ORF">HELGO_WM3224</name>
</gene>
<feature type="region of interest" description="Disordered" evidence="2">
    <location>
        <begin position="209"/>
        <end position="228"/>
    </location>
</feature>
<evidence type="ECO:0000313" key="4">
    <source>
        <dbReference type="EMBL" id="CAA6806763.1"/>
    </source>
</evidence>
<feature type="chain" id="PRO_5028417066" evidence="3">
    <location>
        <begin position="24"/>
        <end position="273"/>
    </location>
</feature>